<accession>A0ABU3Z0S6</accession>
<keyword evidence="2" id="KW-0472">Membrane</keyword>
<comment type="caution">
    <text evidence="3">The sequence shown here is derived from an EMBL/GenBank/DDBJ whole genome shotgun (WGS) entry which is preliminary data.</text>
</comment>
<feature type="transmembrane region" description="Helical" evidence="2">
    <location>
        <begin position="203"/>
        <end position="224"/>
    </location>
</feature>
<evidence type="ECO:0000313" key="4">
    <source>
        <dbReference type="Proteomes" id="UP001273768"/>
    </source>
</evidence>
<feature type="compositionally biased region" description="Basic and acidic residues" evidence="1">
    <location>
        <begin position="356"/>
        <end position="373"/>
    </location>
</feature>
<feature type="transmembrane region" description="Helical" evidence="2">
    <location>
        <begin position="149"/>
        <end position="171"/>
    </location>
</feature>
<gene>
    <name evidence="3" type="ORF">HL657_04375</name>
</gene>
<evidence type="ECO:0000313" key="3">
    <source>
        <dbReference type="EMBL" id="MDV4342420.1"/>
    </source>
</evidence>
<sequence length="379" mass="42007">MEDEIAREEQRQSALLACDGRLHVTGLFILAAVLVNLLFLLLLPRYMLYWIASSFILYMVNPFILMIPTGGPKTAFPDWTAIVEFLGSIRGAGWISFLAAGDARVYWKVFWDTFFINCQPLAAGFGLVFGINVIFALFGGYMAGSLRPGAAALIVLQSLAIILFYAGILYVRPYTTSFFLSLDGMWTTLQEKVRAGWRAAMRVILLVAALGAVSGALAVSAMLLPGMTFSTFLASADLALGWDLLPLAAVFVSQVVIVRYLQGAYSRELFMQVGDYKIHVWRDGILRRLAAFPKTPEVIPTEERLADLVANLAQMHGDYRRMKAYTSEYHSIFGFFPVYLVLPDVGLILDRNRDAPRKSVQEPGGKVRTDPADRTSGYA</sequence>
<feature type="transmembrane region" description="Helical" evidence="2">
    <location>
        <begin position="20"/>
        <end position="41"/>
    </location>
</feature>
<feature type="transmembrane region" description="Helical" evidence="2">
    <location>
        <begin position="329"/>
        <end position="349"/>
    </location>
</feature>
<feature type="transmembrane region" description="Helical" evidence="2">
    <location>
        <begin position="79"/>
        <end position="100"/>
    </location>
</feature>
<evidence type="ECO:0000256" key="1">
    <source>
        <dbReference type="SAM" id="MobiDB-lite"/>
    </source>
</evidence>
<dbReference type="Proteomes" id="UP001273768">
    <property type="component" value="Unassembled WGS sequence"/>
</dbReference>
<protein>
    <submittedName>
        <fullName evidence="3">Uncharacterized protein</fullName>
    </submittedName>
</protein>
<dbReference type="RefSeq" id="WP_317295590.1">
    <property type="nucleotide sequence ID" value="NZ_JABFFQ010000001.1"/>
</dbReference>
<feature type="transmembrane region" description="Helical" evidence="2">
    <location>
        <begin position="48"/>
        <end position="67"/>
    </location>
</feature>
<feature type="transmembrane region" description="Helical" evidence="2">
    <location>
        <begin position="244"/>
        <end position="261"/>
    </location>
</feature>
<proteinExistence type="predicted"/>
<organism evidence="3 4">
    <name type="scientific">Methanoculleus nereidis</name>
    <dbReference type="NCBI Taxonomy" id="2735141"/>
    <lineage>
        <taxon>Archaea</taxon>
        <taxon>Methanobacteriati</taxon>
        <taxon>Methanobacteriota</taxon>
        <taxon>Stenosarchaea group</taxon>
        <taxon>Methanomicrobia</taxon>
        <taxon>Methanomicrobiales</taxon>
        <taxon>Methanomicrobiaceae</taxon>
        <taxon>Methanoculleus</taxon>
    </lineage>
</organism>
<feature type="transmembrane region" description="Helical" evidence="2">
    <location>
        <begin position="121"/>
        <end position="143"/>
    </location>
</feature>
<keyword evidence="2" id="KW-0812">Transmembrane</keyword>
<name>A0ABU3Z0S6_9EURY</name>
<feature type="region of interest" description="Disordered" evidence="1">
    <location>
        <begin position="356"/>
        <end position="379"/>
    </location>
</feature>
<keyword evidence="4" id="KW-1185">Reference proteome</keyword>
<evidence type="ECO:0000256" key="2">
    <source>
        <dbReference type="SAM" id="Phobius"/>
    </source>
</evidence>
<reference evidence="3 4" key="1">
    <citation type="submission" date="2020-05" db="EMBL/GenBank/DDBJ databases">
        <title>Isolation and characterization of methanoarchaea from a cold seep at offshore SW Taiwan.</title>
        <authorList>
            <person name="Chen Y.-W."/>
            <person name="Chen S.-C."/>
            <person name="Lai M.-C."/>
        </authorList>
    </citation>
    <scope>NUCLEOTIDE SEQUENCE [LARGE SCALE GENOMIC DNA]</scope>
    <source>
        <strain evidence="3 4">YWC-01</strain>
    </source>
</reference>
<keyword evidence="2" id="KW-1133">Transmembrane helix</keyword>
<dbReference type="EMBL" id="JABFFQ010000001">
    <property type="protein sequence ID" value="MDV4342420.1"/>
    <property type="molecule type" value="Genomic_DNA"/>
</dbReference>